<evidence type="ECO:0000259" key="5">
    <source>
        <dbReference type="PROSITE" id="PS50893"/>
    </source>
</evidence>
<dbReference type="PROSITE" id="PS50893">
    <property type="entry name" value="ABC_TRANSPORTER_2"/>
    <property type="match status" value="1"/>
</dbReference>
<evidence type="ECO:0000256" key="4">
    <source>
        <dbReference type="ARBA" id="ARBA00022840"/>
    </source>
</evidence>
<dbReference type="GO" id="GO:0005524">
    <property type="term" value="F:ATP binding"/>
    <property type="evidence" value="ECO:0007669"/>
    <property type="project" value="UniProtKB-KW"/>
</dbReference>
<dbReference type="Pfam" id="PF00005">
    <property type="entry name" value="ABC_tran"/>
    <property type="match status" value="1"/>
</dbReference>
<evidence type="ECO:0000313" key="7">
    <source>
        <dbReference type="Proteomes" id="UP000033774"/>
    </source>
</evidence>
<dbReference type="InterPro" id="IPR017871">
    <property type="entry name" value="ABC_transporter-like_CS"/>
</dbReference>
<dbReference type="InterPro" id="IPR027417">
    <property type="entry name" value="P-loop_NTPase"/>
</dbReference>
<keyword evidence="7" id="KW-1185">Reference proteome</keyword>
<dbReference type="GO" id="GO:0016887">
    <property type="term" value="F:ATP hydrolysis activity"/>
    <property type="evidence" value="ECO:0007669"/>
    <property type="project" value="InterPro"/>
</dbReference>
<name>A0A0F3IXK8_9PROT</name>
<feature type="domain" description="ABC transporter" evidence="5">
    <location>
        <begin position="6"/>
        <end position="243"/>
    </location>
</feature>
<dbReference type="PANTHER" id="PTHR42788">
    <property type="entry name" value="TAURINE IMPORT ATP-BINDING PROTEIN-RELATED"/>
    <property type="match status" value="1"/>
</dbReference>
<evidence type="ECO:0000256" key="3">
    <source>
        <dbReference type="ARBA" id="ARBA00022741"/>
    </source>
</evidence>
<accession>A0A0F3IXK8</accession>
<dbReference type="PANTHER" id="PTHR42788:SF13">
    <property type="entry name" value="ALIPHATIC SULFONATES IMPORT ATP-BINDING PROTEIN SSUB"/>
    <property type="match status" value="1"/>
</dbReference>
<evidence type="ECO:0000256" key="2">
    <source>
        <dbReference type="ARBA" id="ARBA00022448"/>
    </source>
</evidence>
<comment type="caution">
    <text evidence="6">The sequence shown here is derived from an EMBL/GenBank/DDBJ whole genome shotgun (WGS) entry which is preliminary data.</text>
</comment>
<protein>
    <submittedName>
        <fullName evidence="6">Nitrate ABC transporter ATP-binding protein</fullName>
    </submittedName>
</protein>
<evidence type="ECO:0000256" key="1">
    <source>
        <dbReference type="ARBA" id="ARBA00005417"/>
    </source>
</evidence>
<dbReference type="PROSITE" id="PS00211">
    <property type="entry name" value="ABC_TRANSPORTER_1"/>
    <property type="match status" value="1"/>
</dbReference>
<dbReference type="AlphaFoldDB" id="A0A0F3IXK8"/>
<dbReference type="SMART" id="SM00382">
    <property type="entry name" value="AAA"/>
    <property type="match status" value="1"/>
</dbReference>
<keyword evidence="3" id="KW-0547">Nucleotide-binding</keyword>
<dbReference type="Proteomes" id="UP000033774">
    <property type="component" value="Unassembled WGS sequence"/>
</dbReference>
<dbReference type="Gene3D" id="3.40.50.300">
    <property type="entry name" value="P-loop containing nucleotide triphosphate hydrolases"/>
    <property type="match status" value="1"/>
</dbReference>
<gene>
    <name evidence="6" type="ORF">VZ95_05705</name>
</gene>
<evidence type="ECO:0000313" key="6">
    <source>
        <dbReference type="EMBL" id="KJV10324.1"/>
    </source>
</evidence>
<dbReference type="CDD" id="cd03293">
    <property type="entry name" value="ABC_NrtD_SsuB_transporters"/>
    <property type="match status" value="1"/>
</dbReference>
<dbReference type="InterPro" id="IPR003439">
    <property type="entry name" value="ABC_transporter-like_ATP-bd"/>
</dbReference>
<proteinExistence type="inferred from homology"/>
<dbReference type="PATRIC" id="fig|552518.3.peg.204"/>
<dbReference type="InterPro" id="IPR050166">
    <property type="entry name" value="ABC_transporter_ATP-bind"/>
</dbReference>
<keyword evidence="4 6" id="KW-0067">ATP-binding</keyword>
<dbReference type="OrthoDB" id="8016555at2"/>
<dbReference type="RefSeq" id="WP_045775006.1">
    <property type="nucleotide sequence ID" value="NZ_LAJY01000114.1"/>
</dbReference>
<sequence length="269" mass="29580">MSEAFIRIAGASLTYGEEGGTLALQGIDLTLHRGEFLAVVGPSGCGKSTLLKLISGLRPPSAGSVTVAGQKVTGPLKIVGMAFQNPTLLPWRTALGNVLLPLEVVEPHRRNFRADRRNYENKARQLLAKVGLTGFEDHYPWQLSGGMQQRVSLCRALIHEPELLMLDEPFGALDTFTREELWEALQALWLERKFTTLLVTHDLQEAAMLADRIIVISQRPGTISAACEVNFPRPRSLDLRFAPDFNALLHDVRAKIDVARQVPLSLGAA</sequence>
<comment type="similarity">
    <text evidence="1">Belongs to the ABC transporter superfamily.</text>
</comment>
<keyword evidence="2" id="KW-0813">Transport</keyword>
<dbReference type="SUPFAM" id="SSF52540">
    <property type="entry name" value="P-loop containing nucleoside triphosphate hydrolases"/>
    <property type="match status" value="1"/>
</dbReference>
<dbReference type="InterPro" id="IPR003593">
    <property type="entry name" value="AAA+_ATPase"/>
</dbReference>
<reference evidence="6 7" key="1">
    <citation type="submission" date="2015-03" db="EMBL/GenBank/DDBJ databases">
        <title>Draft genome sequence of Elstera litoralis.</title>
        <authorList>
            <person name="Rahalkar M.C."/>
            <person name="Dhakephalkar P.K."/>
            <person name="Pore S.D."/>
            <person name="Arora P."/>
            <person name="Kapse N.G."/>
            <person name="Pandit P.S."/>
        </authorList>
    </citation>
    <scope>NUCLEOTIDE SEQUENCE [LARGE SCALE GENOMIC DNA]</scope>
    <source>
        <strain evidence="6 7">Dia-1</strain>
    </source>
</reference>
<dbReference type="EMBL" id="LAJY01000114">
    <property type="protein sequence ID" value="KJV10324.1"/>
    <property type="molecule type" value="Genomic_DNA"/>
</dbReference>
<organism evidence="6 7">
    <name type="scientific">Elstera litoralis</name>
    <dbReference type="NCBI Taxonomy" id="552518"/>
    <lineage>
        <taxon>Bacteria</taxon>
        <taxon>Pseudomonadati</taxon>
        <taxon>Pseudomonadota</taxon>
        <taxon>Alphaproteobacteria</taxon>
        <taxon>Rhodospirillales</taxon>
        <taxon>Rhodospirillaceae</taxon>
        <taxon>Elstera</taxon>
    </lineage>
</organism>